<name>A0ACC1T0M9_9HYPO</name>
<comment type="caution">
    <text evidence="1">The sequence shown here is derived from an EMBL/GenBank/DDBJ whole genome shotgun (WGS) entry which is preliminary data.</text>
</comment>
<evidence type="ECO:0000313" key="2">
    <source>
        <dbReference type="Proteomes" id="UP001148629"/>
    </source>
</evidence>
<dbReference type="Proteomes" id="UP001148629">
    <property type="component" value="Unassembled WGS sequence"/>
</dbReference>
<proteinExistence type="predicted"/>
<sequence length="209" mass="21918">MSLSVSNSDTEKGRANDMSTLGSINNYGTVGERVTTDPVGPPKAGPVGSLSIMQENMFLILITLTQLVQMIPLGAAINSGVAIGESLGATHIQSVLIVASYPLSQAPLFSFGGRLGAVWGHKYTRTLGYIIWTCWAICGGYSPNLVAMCLMRAFNIDLIVTSAKIITKISVPIRYQGVAGSLVGTLLSYGMSTVLRFAGTVEANTPGTG</sequence>
<reference evidence="1" key="1">
    <citation type="submission" date="2022-08" db="EMBL/GenBank/DDBJ databases">
        <title>Genome Sequence of Fusarium decemcellulare.</title>
        <authorList>
            <person name="Buettner E."/>
        </authorList>
    </citation>
    <scope>NUCLEOTIDE SEQUENCE</scope>
    <source>
        <strain evidence="1">Babe19</strain>
    </source>
</reference>
<gene>
    <name evidence="1" type="ORF">NM208_g169</name>
</gene>
<keyword evidence="2" id="KW-1185">Reference proteome</keyword>
<organism evidence="1 2">
    <name type="scientific">Fusarium decemcellulare</name>
    <dbReference type="NCBI Taxonomy" id="57161"/>
    <lineage>
        <taxon>Eukaryota</taxon>
        <taxon>Fungi</taxon>
        <taxon>Dikarya</taxon>
        <taxon>Ascomycota</taxon>
        <taxon>Pezizomycotina</taxon>
        <taxon>Sordariomycetes</taxon>
        <taxon>Hypocreomycetidae</taxon>
        <taxon>Hypocreales</taxon>
        <taxon>Nectriaceae</taxon>
        <taxon>Fusarium</taxon>
        <taxon>Fusarium decemcellulare species complex</taxon>
    </lineage>
</organism>
<evidence type="ECO:0000313" key="1">
    <source>
        <dbReference type="EMBL" id="KAJ3550071.1"/>
    </source>
</evidence>
<dbReference type="EMBL" id="JANRMS010000008">
    <property type="protein sequence ID" value="KAJ3550071.1"/>
    <property type="molecule type" value="Genomic_DNA"/>
</dbReference>
<protein>
    <submittedName>
        <fullName evidence="1">Uncharacterized protein</fullName>
    </submittedName>
</protein>
<accession>A0ACC1T0M9</accession>